<evidence type="ECO:0000259" key="11">
    <source>
        <dbReference type="PROSITE" id="PS50262"/>
    </source>
</evidence>
<dbReference type="Proteomes" id="UP001154114">
    <property type="component" value="Chromosome 6"/>
</dbReference>
<reference evidence="12" key="1">
    <citation type="submission" date="2021-12" db="EMBL/GenBank/DDBJ databases">
        <authorList>
            <person name="King R."/>
        </authorList>
    </citation>
    <scope>NUCLEOTIDE SEQUENCE</scope>
</reference>
<feature type="transmembrane region" description="Helical" evidence="10">
    <location>
        <begin position="241"/>
        <end position="262"/>
    </location>
</feature>
<feature type="domain" description="G-protein coupled receptors family 1 profile" evidence="11">
    <location>
        <begin position="80"/>
        <end position="297"/>
    </location>
</feature>
<evidence type="ECO:0000256" key="7">
    <source>
        <dbReference type="ARBA" id="ARBA00023136"/>
    </source>
</evidence>
<keyword evidence="6" id="KW-0297">G-protein coupled receptor</keyword>
<feature type="transmembrane region" description="Helical" evidence="10">
    <location>
        <begin position="100"/>
        <end position="126"/>
    </location>
</feature>
<evidence type="ECO:0000256" key="5">
    <source>
        <dbReference type="ARBA" id="ARBA00022989"/>
    </source>
</evidence>
<sequence>MFNISLERQKFYASQNINKIPENVDVVYTWKMDFNRSLLSAATILVPKATASPTASSMPTWAHNSWVCLFTAMLVVAIGGNVIVIWIVTAHRRMRTVTNYFLVNLSFADLMMASLNCLFNFIYMLHSDWVFGVRYCQLSNFIANVTVAASVFTLTGISFDRSKGTLKTACLLSWPDGLPDVSYMDFVYQVLFFVVTYAIPMLGMTFFYSAMGKVLWGSGSIGELTQRQVDSIRSKRKVVKMFILVIVIFGICWLPYHTYFIYTHFNPSILYMKYVQHVYLGFYWLAMANAMVNPIIYYWMNAKFRTYFRTAILCRWRDILRRRKRPLPESPPDCISQSGSRSRSGFYSLTIRLYRYRGTQKFKRKCSGRMAALVVSDVQRPPVAETAFAC</sequence>
<keyword evidence="13" id="KW-1185">Reference proteome</keyword>
<evidence type="ECO:0000256" key="3">
    <source>
        <dbReference type="ARBA" id="ARBA00022475"/>
    </source>
</evidence>
<dbReference type="InterPro" id="IPR000276">
    <property type="entry name" value="GPCR_Rhodpsn"/>
</dbReference>
<evidence type="ECO:0000256" key="8">
    <source>
        <dbReference type="ARBA" id="ARBA00023170"/>
    </source>
</evidence>
<evidence type="ECO:0000313" key="13">
    <source>
        <dbReference type="Proteomes" id="UP001154114"/>
    </source>
</evidence>
<dbReference type="PRINTS" id="PR00237">
    <property type="entry name" value="GPCRRHODOPSN"/>
</dbReference>
<keyword evidence="4 10" id="KW-0812">Transmembrane</keyword>
<dbReference type="EMBL" id="LR824009">
    <property type="protein sequence ID" value="CAH0605754.1"/>
    <property type="molecule type" value="Genomic_DNA"/>
</dbReference>
<organism evidence="12 13">
    <name type="scientific">Chrysodeixis includens</name>
    <name type="common">Soybean looper</name>
    <name type="synonym">Pseudoplusia includens</name>
    <dbReference type="NCBI Taxonomy" id="689277"/>
    <lineage>
        <taxon>Eukaryota</taxon>
        <taxon>Metazoa</taxon>
        <taxon>Ecdysozoa</taxon>
        <taxon>Arthropoda</taxon>
        <taxon>Hexapoda</taxon>
        <taxon>Insecta</taxon>
        <taxon>Pterygota</taxon>
        <taxon>Neoptera</taxon>
        <taxon>Endopterygota</taxon>
        <taxon>Lepidoptera</taxon>
        <taxon>Glossata</taxon>
        <taxon>Ditrysia</taxon>
        <taxon>Noctuoidea</taxon>
        <taxon>Noctuidae</taxon>
        <taxon>Plusiinae</taxon>
        <taxon>Chrysodeixis</taxon>
    </lineage>
</organism>
<keyword evidence="7 10" id="KW-0472">Membrane</keyword>
<accession>A0A9P0C4N4</accession>
<evidence type="ECO:0000256" key="10">
    <source>
        <dbReference type="SAM" id="Phobius"/>
    </source>
</evidence>
<evidence type="ECO:0000256" key="9">
    <source>
        <dbReference type="ARBA" id="ARBA00023224"/>
    </source>
</evidence>
<dbReference type="InterPro" id="IPR017452">
    <property type="entry name" value="GPCR_Rhodpsn_7TM"/>
</dbReference>
<comment type="subcellular location">
    <subcellularLocation>
        <location evidence="1">Cell membrane</location>
        <topology evidence="1">Multi-pass membrane protein</topology>
    </subcellularLocation>
</comment>
<dbReference type="PROSITE" id="PS50262">
    <property type="entry name" value="G_PROTEIN_RECEP_F1_2"/>
    <property type="match status" value="1"/>
</dbReference>
<evidence type="ECO:0000256" key="2">
    <source>
        <dbReference type="ARBA" id="ARBA00010663"/>
    </source>
</evidence>
<evidence type="ECO:0000256" key="4">
    <source>
        <dbReference type="ARBA" id="ARBA00022692"/>
    </source>
</evidence>
<comment type="similarity">
    <text evidence="2">Belongs to the G-protein coupled receptor 1 family.</text>
</comment>
<dbReference type="SUPFAM" id="SSF81321">
    <property type="entry name" value="Family A G protein-coupled receptor-like"/>
    <property type="match status" value="1"/>
</dbReference>
<evidence type="ECO:0000256" key="1">
    <source>
        <dbReference type="ARBA" id="ARBA00004651"/>
    </source>
</evidence>
<dbReference type="Pfam" id="PF00001">
    <property type="entry name" value="7tm_1"/>
    <property type="match status" value="2"/>
</dbReference>
<dbReference type="GO" id="GO:0005886">
    <property type="term" value="C:plasma membrane"/>
    <property type="evidence" value="ECO:0007669"/>
    <property type="project" value="UniProtKB-SubCell"/>
</dbReference>
<dbReference type="Gene3D" id="1.20.1070.10">
    <property type="entry name" value="Rhodopsin 7-helix transmembrane proteins"/>
    <property type="match status" value="2"/>
</dbReference>
<keyword evidence="8" id="KW-0675">Receptor</keyword>
<dbReference type="GO" id="GO:0004995">
    <property type="term" value="F:tachykinin receptor activity"/>
    <property type="evidence" value="ECO:0007669"/>
    <property type="project" value="InterPro"/>
</dbReference>
<feature type="transmembrane region" description="Helical" evidence="10">
    <location>
        <begin position="66"/>
        <end position="88"/>
    </location>
</feature>
<feature type="transmembrane region" description="Helical" evidence="10">
    <location>
        <begin position="138"/>
        <end position="159"/>
    </location>
</feature>
<protein>
    <recommendedName>
        <fullName evidence="11">G-protein coupled receptors family 1 profile domain-containing protein</fullName>
    </recommendedName>
</protein>
<dbReference type="AlphaFoldDB" id="A0A9P0C4N4"/>
<dbReference type="PANTHER" id="PTHR46925:SF2">
    <property type="entry name" value="G-PROTEIN COUPLED RECEPTOR TKR-1-RELATED"/>
    <property type="match status" value="1"/>
</dbReference>
<evidence type="ECO:0000313" key="12">
    <source>
        <dbReference type="EMBL" id="CAH0605754.1"/>
    </source>
</evidence>
<keyword evidence="9" id="KW-0807">Transducer</keyword>
<keyword evidence="3" id="KW-1003">Cell membrane</keyword>
<name>A0A9P0C4N4_CHRIL</name>
<feature type="transmembrane region" description="Helical" evidence="10">
    <location>
        <begin position="282"/>
        <end position="300"/>
    </location>
</feature>
<evidence type="ECO:0000256" key="6">
    <source>
        <dbReference type="ARBA" id="ARBA00023040"/>
    </source>
</evidence>
<gene>
    <name evidence="12" type="ORF">CINC_LOCUS11691</name>
</gene>
<keyword evidence="5 10" id="KW-1133">Transmembrane helix</keyword>
<dbReference type="InterPro" id="IPR001681">
    <property type="entry name" value="Neurokn_rcpt"/>
</dbReference>
<feature type="transmembrane region" description="Helical" evidence="10">
    <location>
        <begin position="186"/>
        <end position="208"/>
    </location>
</feature>
<proteinExistence type="inferred from homology"/>
<dbReference type="PANTHER" id="PTHR46925">
    <property type="entry name" value="G-PROTEIN COUPLED RECEPTOR TKR-1-RELATED"/>
    <property type="match status" value="1"/>
</dbReference>